<sequence>MGAGGSASNNPTLHVSFGSHLLPIEPRSTRWANESMEQEATHPESQRKPEEMQAIDATKKASVTSKPWAVQRGKRLEAASIGARRVHR</sequence>
<comment type="caution">
    <text evidence="2">The sequence shown here is derived from an EMBL/GenBank/DDBJ whole genome shotgun (WGS) entry which is preliminary data.</text>
</comment>
<protein>
    <submittedName>
        <fullName evidence="2">Uncharacterized protein</fullName>
    </submittedName>
</protein>
<gene>
    <name evidence="2" type="ORF">Y1Q_0016946</name>
</gene>
<name>A0A151NKK0_ALLMI</name>
<reference evidence="2 3" key="1">
    <citation type="journal article" date="2012" name="Genome Biol.">
        <title>Sequencing three crocodilian genomes to illuminate the evolution of archosaurs and amniotes.</title>
        <authorList>
            <person name="St John J.A."/>
            <person name="Braun E.L."/>
            <person name="Isberg S.R."/>
            <person name="Miles L.G."/>
            <person name="Chong A.Y."/>
            <person name="Gongora J."/>
            <person name="Dalzell P."/>
            <person name="Moran C."/>
            <person name="Bed'hom B."/>
            <person name="Abzhanov A."/>
            <person name="Burgess S.C."/>
            <person name="Cooksey A.M."/>
            <person name="Castoe T.A."/>
            <person name="Crawford N.G."/>
            <person name="Densmore L.D."/>
            <person name="Drew J.C."/>
            <person name="Edwards S.V."/>
            <person name="Faircloth B.C."/>
            <person name="Fujita M.K."/>
            <person name="Greenwold M.J."/>
            <person name="Hoffmann F.G."/>
            <person name="Howard J.M."/>
            <person name="Iguchi T."/>
            <person name="Janes D.E."/>
            <person name="Khan S.Y."/>
            <person name="Kohno S."/>
            <person name="de Koning A.J."/>
            <person name="Lance S.L."/>
            <person name="McCarthy F.M."/>
            <person name="McCormack J.E."/>
            <person name="Merchant M.E."/>
            <person name="Peterson D.G."/>
            <person name="Pollock D.D."/>
            <person name="Pourmand N."/>
            <person name="Raney B.J."/>
            <person name="Roessler K.A."/>
            <person name="Sanford J.R."/>
            <person name="Sawyer R.H."/>
            <person name="Schmidt C.J."/>
            <person name="Triplett E.W."/>
            <person name="Tuberville T.D."/>
            <person name="Venegas-Anaya M."/>
            <person name="Howard J.T."/>
            <person name="Jarvis E.D."/>
            <person name="Guillette L.J.Jr."/>
            <person name="Glenn T.C."/>
            <person name="Green R.E."/>
            <person name="Ray D.A."/>
        </authorList>
    </citation>
    <scope>NUCLEOTIDE SEQUENCE [LARGE SCALE GENOMIC DNA]</scope>
    <source>
        <strain evidence="2">KSC_2009_1</strain>
    </source>
</reference>
<evidence type="ECO:0000313" key="3">
    <source>
        <dbReference type="Proteomes" id="UP000050525"/>
    </source>
</evidence>
<evidence type="ECO:0000256" key="1">
    <source>
        <dbReference type="SAM" id="MobiDB-lite"/>
    </source>
</evidence>
<feature type="compositionally biased region" description="Polar residues" evidence="1">
    <location>
        <begin position="1"/>
        <end position="13"/>
    </location>
</feature>
<organism evidence="2 3">
    <name type="scientific">Alligator mississippiensis</name>
    <name type="common">American alligator</name>
    <dbReference type="NCBI Taxonomy" id="8496"/>
    <lineage>
        <taxon>Eukaryota</taxon>
        <taxon>Metazoa</taxon>
        <taxon>Chordata</taxon>
        <taxon>Craniata</taxon>
        <taxon>Vertebrata</taxon>
        <taxon>Euteleostomi</taxon>
        <taxon>Archelosauria</taxon>
        <taxon>Archosauria</taxon>
        <taxon>Crocodylia</taxon>
        <taxon>Alligatoridae</taxon>
        <taxon>Alligatorinae</taxon>
        <taxon>Alligator</taxon>
    </lineage>
</organism>
<dbReference type="EMBL" id="AKHW03002757">
    <property type="protein sequence ID" value="KYO37317.1"/>
    <property type="molecule type" value="Genomic_DNA"/>
</dbReference>
<keyword evidence="3" id="KW-1185">Reference proteome</keyword>
<dbReference type="Proteomes" id="UP000050525">
    <property type="component" value="Unassembled WGS sequence"/>
</dbReference>
<accession>A0A151NKK0</accession>
<feature type="region of interest" description="Disordered" evidence="1">
    <location>
        <begin position="1"/>
        <end position="66"/>
    </location>
</feature>
<feature type="compositionally biased region" description="Basic and acidic residues" evidence="1">
    <location>
        <begin position="39"/>
        <end position="51"/>
    </location>
</feature>
<dbReference type="AlphaFoldDB" id="A0A151NKK0"/>
<proteinExistence type="predicted"/>
<evidence type="ECO:0000313" key="2">
    <source>
        <dbReference type="EMBL" id="KYO37317.1"/>
    </source>
</evidence>